<dbReference type="AlphaFoldDB" id="W4KJ88"/>
<evidence type="ECO:0000313" key="2">
    <source>
        <dbReference type="Proteomes" id="UP000030671"/>
    </source>
</evidence>
<proteinExistence type="predicted"/>
<evidence type="ECO:0000313" key="1">
    <source>
        <dbReference type="EMBL" id="ETW85918.1"/>
    </source>
</evidence>
<protein>
    <submittedName>
        <fullName evidence="1">Uncharacterized protein</fullName>
    </submittedName>
</protein>
<dbReference type="EMBL" id="KI925455">
    <property type="protein sequence ID" value="ETW85918.1"/>
    <property type="molecule type" value="Genomic_DNA"/>
</dbReference>
<accession>W4KJ88</accession>
<name>W4KJ88_HETIT</name>
<dbReference type="HOGENOM" id="CLU_109891_0_0_1"/>
<dbReference type="GeneID" id="20676846"/>
<keyword evidence="2" id="KW-1185">Reference proteome</keyword>
<sequence length="167" mass="18611">MSSTLSTEYSEYLFLERGIQSLDIALWIGMIQSRSREIAAAVIKKAEHYKDADGVAHEFLAVHLDHSSIEDDNGQVVLSIERTAGPFSTAPLWNAITNLSSLATDRITIPFPYVKDPIAFINHSSHVILLSTLEFPSETAPNDLDLSVILDCASRRHPSYDSRFQSY</sequence>
<organism evidence="1 2">
    <name type="scientific">Heterobasidion irregulare (strain TC 32-1)</name>
    <dbReference type="NCBI Taxonomy" id="747525"/>
    <lineage>
        <taxon>Eukaryota</taxon>
        <taxon>Fungi</taxon>
        <taxon>Dikarya</taxon>
        <taxon>Basidiomycota</taxon>
        <taxon>Agaricomycotina</taxon>
        <taxon>Agaricomycetes</taxon>
        <taxon>Russulales</taxon>
        <taxon>Bondarzewiaceae</taxon>
        <taxon>Heterobasidion</taxon>
        <taxon>Heterobasidion annosum species complex</taxon>
    </lineage>
</organism>
<dbReference type="RefSeq" id="XP_009542724.1">
    <property type="nucleotide sequence ID" value="XM_009544429.1"/>
</dbReference>
<dbReference type="InParanoid" id="W4KJ88"/>
<dbReference type="KEGG" id="hir:HETIRDRAFT_457549"/>
<reference evidence="1 2" key="1">
    <citation type="journal article" date="2012" name="New Phytol.">
        <title>Insight into trade-off between wood decay and parasitism from the genome of a fungal forest pathogen.</title>
        <authorList>
            <person name="Olson A."/>
            <person name="Aerts A."/>
            <person name="Asiegbu F."/>
            <person name="Belbahri L."/>
            <person name="Bouzid O."/>
            <person name="Broberg A."/>
            <person name="Canback B."/>
            <person name="Coutinho P.M."/>
            <person name="Cullen D."/>
            <person name="Dalman K."/>
            <person name="Deflorio G."/>
            <person name="van Diepen L.T."/>
            <person name="Dunand C."/>
            <person name="Duplessis S."/>
            <person name="Durling M."/>
            <person name="Gonthier P."/>
            <person name="Grimwood J."/>
            <person name="Fossdal C.G."/>
            <person name="Hansson D."/>
            <person name="Henrissat B."/>
            <person name="Hietala A."/>
            <person name="Himmelstrand K."/>
            <person name="Hoffmeister D."/>
            <person name="Hogberg N."/>
            <person name="James T.Y."/>
            <person name="Karlsson M."/>
            <person name="Kohler A."/>
            <person name="Kues U."/>
            <person name="Lee Y.H."/>
            <person name="Lin Y.C."/>
            <person name="Lind M."/>
            <person name="Lindquist E."/>
            <person name="Lombard V."/>
            <person name="Lucas S."/>
            <person name="Lunden K."/>
            <person name="Morin E."/>
            <person name="Murat C."/>
            <person name="Park J."/>
            <person name="Raffaello T."/>
            <person name="Rouze P."/>
            <person name="Salamov A."/>
            <person name="Schmutz J."/>
            <person name="Solheim H."/>
            <person name="Stahlberg J."/>
            <person name="Velez H."/>
            <person name="de Vries R.P."/>
            <person name="Wiebenga A."/>
            <person name="Woodward S."/>
            <person name="Yakovlev I."/>
            <person name="Garbelotto M."/>
            <person name="Martin F."/>
            <person name="Grigoriev I.V."/>
            <person name="Stenlid J."/>
        </authorList>
    </citation>
    <scope>NUCLEOTIDE SEQUENCE [LARGE SCALE GENOMIC DNA]</scope>
    <source>
        <strain evidence="1 2">TC 32-1</strain>
    </source>
</reference>
<gene>
    <name evidence="1" type="ORF">HETIRDRAFT_457549</name>
</gene>
<dbReference type="Proteomes" id="UP000030671">
    <property type="component" value="Unassembled WGS sequence"/>
</dbReference>